<evidence type="ECO:0000313" key="1">
    <source>
        <dbReference type="EMBL" id="QFS44548.1"/>
    </source>
</evidence>
<dbReference type="EMBL" id="CP045226">
    <property type="protein sequence ID" value="QFS44548.1"/>
    <property type="molecule type" value="Genomic_DNA"/>
</dbReference>
<dbReference type="Proteomes" id="UP000326678">
    <property type="component" value="Chromosome Gxm1"/>
</dbReference>
<sequence>MGYKRGTLVLGGLCLERNSPKPTQRELRDPAIFYHTDLYCLSQVLSIHLGDKQLFYY</sequence>
<reference evidence="1 2" key="1">
    <citation type="submission" date="2019-10" db="EMBL/GenBank/DDBJ databases">
        <title>Genomic and transcriptomic insights into the perfect genentic adaptation of a filamentous nitrogen-fixing cyanobacterium to rice fields.</title>
        <authorList>
            <person name="Chen Z."/>
        </authorList>
    </citation>
    <scope>NUCLEOTIDE SEQUENCE [LARGE SCALE GENOMIC DNA]</scope>
    <source>
        <strain evidence="1">CCNUC1</strain>
    </source>
</reference>
<gene>
    <name evidence="1" type="ORF">GXM_02023</name>
</gene>
<name>A0A5P8VVV0_9NOSO</name>
<dbReference type="KEGG" id="nsh:GXM_02023"/>
<accession>A0A5P8VVV0</accession>
<proteinExistence type="predicted"/>
<evidence type="ECO:0000313" key="2">
    <source>
        <dbReference type="Proteomes" id="UP000326678"/>
    </source>
</evidence>
<protein>
    <submittedName>
        <fullName evidence="1">Uncharacterized protein</fullName>
    </submittedName>
</protein>
<keyword evidence="2" id="KW-1185">Reference proteome</keyword>
<dbReference type="AlphaFoldDB" id="A0A5P8VVV0"/>
<organism evidence="1 2">
    <name type="scientific">Nostoc sphaeroides CCNUC1</name>
    <dbReference type="NCBI Taxonomy" id="2653204"/>
    <lineage>
        <taxon>Bacteria</taxon>
        <taxon>Bacillati</taxon>
        <taxon>Cyanobacteriota</taxon>
        <taxon>Cyanophyceae</taxon>
        <taxon>Nostocales</taxon>
        <taxon>Nostocaceae</taxon>
        <taxon>Nostoc</taxon>
    </lineage>
</organism>